<dbReference type="OrthoDB" id="5526158at2"/>
<dbReference type="AlphaFoldDB" id="A0A4Q5LUT4"/>
<proteinExistence type="predicted"/>
<protein>
    <recommendedName>
        <fullName evidence="3">Lipocalin-like domain-containing protein</fullName>
    </recommendedName>
</protein>
<dbReference type="RefSeq" id="WP_130023459.1">
    <property type="nucleotide sequence ID" value="NZ_SEWF01000046.1"/>
</dbReference>
<dbReference type="Proteomes" id="UP000293162">
    <property type="component" value="Unassembled WGS sequence"/>
</dbReference>
<reference evidence="1 2" key="1">
    <citation type="submission" date="2019-02" db="EMBL/GenBank/DDBJ databases">
        <title>Bacterial novel species Emticicia sp. 17J42-9 isolated from soil.</title>
        <authorList>
            <person name="Jung H.-Y."/>
        </authorList>
    </citation>
    <scope>NUCLEOTIDE SEQUENCE [LARGE SCALE GENOMIC DNA]</scope>
    <source>
        <strain evidence="1 2">17J42-9</strain>
    </source>
</reference>
<organism evidence="1 2">
    <name type="scientific">Emticicia agri</name>
    <dbReference type="NCBI Taxonomy" id="2492393"/>
    <lineage>
        <taxon>Bacteria</taxon>
        <taxon>Pseudomonadati</taxon>
        <taxon>Bacteroidota</taxon>
        <taxon>Cytophagia</taxon>
        <taxon>Cytophagales</taxon>
        <taxon>Leadbetterellaceae</taxon>
        <taxon>Emticicia</taxon>
    </lineage>
</organism>
<dbReference type="EMBL" id="SEWF01000046">
    <property type="protein sequence ID" value="RYU93384.1"/>
    <property type="molecule type" value="Genomic_DNA"/>
</dbReference>
<evidence type="ECO:0008006" key="3">
    <source>
        <dbReference type="Google" id="ProtNLM"/>
    </source>
</evidence>
<name>A0A4Q5LUT4_9BACT</name>
<comment type="caution">
    <text evidence="1">The sequence shown here is derived from an EMBL/GenBank/DDBJ whole genome shotgun (WGS) entry which is preliminary data.</text>
</comment>
<keyword evidence="2" id="KW-1185">Reference proteome</keyword>
<sequence length="139" mass="15798">MTKNIRYIVALLFAGLLLGCREKYDPENPIIGTWVLDKYESIENKSLISFHRASQFEQDKPGYGFKANGLLITRQNAGWCGTPPITYNETKGSWDKANNKININGIFWGGTFNATYEIHLLNGTQLQLTEVSSKYNMDR</sequence>
<evidence type="ECO:0000313" key="2">
    <source>
        <dbReference type="Proteomes" id="UP000293162"/>
    </source>
</evidence>
<evidence type="ECO:0000313" key="1">
    <source>
        <dbReference type="EMBL" id="RYU93384.1"/>
    </source>
</evidence>
<gene>
    <name evidence="1" type="ORF">EWM59_22240</name>
</gene>
<accession>A0A4Q5LUT4</accession>
<dbReference type="PROSITE" id="PS51257">
    <property type="entry name" value="PROKAR_LIPOPROTEIN"/>
    <property type="match status" value="1"/>
</dbReference>